<feature type="compositionally biased region" description="Polar residues" evidence="3">
    <location>
        <begin position="2377"/>
        <end position="2387"/>
    </location>
</feature>
<protein>
    <recommendedName>
        <fullName evidence="4">EF-hand domain-containing protein</fullName>
    </recommendedName>
</protein>
<feature type="compositionally biased region" description="Acidic residues" evidence="3">
    <location>
        <begin position="546"/>
        <end position="562"/>
    </location>
</feature>
<feature type="domain" description="EF-hand" evidence="4">
    <location>
        <begin position="973"/>
        <end position="1008"/>
    </location>
</feature>
<dbReference type="OrthoDB" id="26525at2759"/>
<organism evidence="5 6">
    <name type="scientific">Pelagomonas calceolata</name>
    <dbReference type="NCBI Taxonomy" id="35677"/>
    <lineage>
        <taxon>Eukaryota</taxon>
        <taxon>Sar</taxon>
        <taxon>Stramenopiles</taxon>
        <taxon>Ochrophyta</taxon>
        <taxon>Pelagophyceae</taxon>
        <taxon>Pelagomonadales</taxon>
        <taxon>Pelagomonadaceae</taxon>
        <taxon>Pelagomonas</taxon>
    </lineage>
</organism>
<feature type="compositionally biased region" description="Acidic residues" evidence="3">
    <location>
        <begin position="1858"/>
        <end position="1871"/>
    </location>
</feature>
<feature type="compositionally biased region" description="Basic and acidic residues" evidence="3">
    <location>
        <begin position="2126"/>
        <end position="2156"/>
    </location>
</feature>
<feature type="region of interest" description="Disordered" evidence="3">
    <location>
        <begin position="353"/>
        <end position="390"/>
    </location>
</feature>
<dbReference type="Gene3D" id="1.10.287.10">
    <property type="entry name" value="S15/NS1, RNA-binding"/>
    <property type="match status" value="1"/>
</dbReference>
<feature type="coiled-coil region" evidence="2">
    <location>
        <begin position="2051"/>
        <end position="2084"/>
    </location>
</feature>
<feature type="region of interest" description="Disordered" evidence="3">
    <location>
        <begin position="541"/>
        <end position="578"/>
    </location>
</feature>
<reference evidence="5" key="1">
    <citation type="submission" date="2021-11" db="EMBL/GenBank/DDBJ databases">
        <authorList>
            <consortium name="Genoscope - CEA"/>
            <person name="William W."/>
        </authorList>
    </citation>
    <scope>NUCLEOTIDE SEQUENCE</scope>
</reference>
<feature type="region of interest" description="Disordered" evidence="3">
    <location>
        <begin position="2306"/>
        <end position="2567"/>
    </location>
</feature>
<evidence type="ECO:0000313" key="6">
    <source>
        <dbReference type="Proteomes" id="UP000789595"/>
    </source>
</evidence>
<dbReference type="EMBL" id="CAKKNE010000004">
    <property type="protein sequence ID" value="CAH0374994.1"/>
    <property type="molecule type" value="Genomic_DNA"/>
</dbReference>
<dbReference type="PROSITE" id="PS00018">
    <property type="entry name" value="EF_HAND_1"/>
    <property type="match status" value="1"/>
</dbReference>
<feature type="coiled-coil region" evidence="2">
    <location>
        <begin position="206"/>
        <end position="240"/>
    </location>
</feature>
<dbReference type="InterPro" id="IPR011992">
    <property type="entry name" value="EF-hand-dom_pair"/>
</dbReference>
<dbReference type="SMART" id="SM00054">
    <property type="entry name" value="EFh"/>
    <property type="match status" value="2"/>
</dbReference>
<keyword evidence="6" id="KW-1185">Reference proteome</keyword>
<feature type="region of interest" description="Disordered" evidence="3">
    <location>
        <begin position="701"/>
        <end position="739"/>
    </location>
</feature>
<feature type="compositionally biased region" description="Basic and acidic residues" evidence="3">
    <location>
        <begin position="935"/>
        <end position="949"/>
    </location>
</feature>
<dbReference type="SUPFAM" id="SSF47473">
    <property type="entry name" value="EF-hand"/>
    <property type="match status" value="2"/>
</dbReference>
<feature type="region of interest" description="Disordered" evidence="3">
    <location>
        <begin position="2120"/>
        <end position="2157"/>
    </location>
</feature>
<evidence type="ECO:0000313" key="5">
    <source>
        <dbReference type="EMBL" id="CAH0374994.1"/>
    </source>
</evidence>
<dbReference type="Gene3D" id="1.10.238.10">
    <property type="entry name" value="EF-hand"/>
    <property type="match status" value="2"/>
</dbReference>
<feature type="region of interest" description="Disordered" evidence="3">
    <location>
        <begin position="590"/>
        <end position="638"/>
    </location>
</feature>
<proteinExistence type="predicted"/>
<evidence type="ECO:0000256" key="2">
    <source>
        <dbReference type="SAM" id="Coils"/>
    </source>
</evidence>
<dbReference type="Proteomes" id="UP000789595">
    <property type="component" value="Unassembled WGS sequence"/>
</dbReference>
<evidence type="ECO:0000259" key="4">
    <source>
        <dbReference type="PROSITE" id="PS50222"/>
    </source>
</evidence>
<feature type="coiled-coil region" evidence="2">
    <location>
        <begin position="1712"/>
        <end position="1753"/>
    </location>
</feature>
<dbReference type="InterPro" id="IPR018247">
    <property type="entry name" value="EF_Hand_1_Ca_BS"/>
</dbReference>
<feature type="coiled-coil region" evidence="2">
    <location>
        <begin position="1992"/>
        <end position="2023"/>
    </location>
</feature>
<gene>
    <name evidence="5" type="ORF">PECAL_4P23090</name>
</gene>
<feature type="coiled-coil region" evidence="2">
    <location>
        <begin position="1924"/>
        <end position="1965"/>
    </location>
</feature>
<evidence type="ECO:0000256" key="3">
    <source>
        <dbReference type="SAM" id="MobiDB-lite"/>
    </source>
</evidence>
<sequence>MGSQFSSGFVPSELRQHVERPLARVKVLFDAFKRLCRDDFQNNGMFITRDQFQRVFDMDVDEAHRHFGYWDRARRGRVSSVELWGAMALCCAEREELKINFCFSELLDLDKDGALNEVELRLLLSSVSTGVARLKQIRAPPPDLIDTVVQAAFEQAIKTEDELALQGKMDLYNFGMYLKGDDDLQKYLASLEREDSGDSEELYKQQADLLLELAKLDARLDEIDDERARAEHDKRLYEDERGGDVRKELVVGLRGLYDEASSDDEVEVLLGDGEARLASAARKKAKESGRAMVIEQEKTFVTAGEPVHISNKLLAKAYASKQTTTYYKNEAKRRKALERERALKVEGGLAYSKNRKEKIDTPTSPPRQASKLNAQMERRARRKKALGPRAGDDGGDIFKRLARKPAKALVGSDKDDKEKAMLLHKWRTFEQGIDELVRLDVDLFEDLFEALAVFITDDEAQEALRVMPCNAVGAYSLDAVLQWHRNRHVQEPTGNEAIQAAKTKLETIKDWVNRAGSILRRWSTNVRSRLAAKREEMLARSVVAVQEEEEDEDDESDSDASEADTATTASQSVKLPVIEGPQEIVPGLRGQAPQATFDDPKQLVSPAKSEQSYKPEPTQPCAGNASLKIGEGDDPKLTEPKASLKFALLRTSRPQLGLGGKSGPDALNDAIDQGLNDTRKLDVSAAELISVDYRRALQAFQGESSAPKEQKSPVKQPRPTTAASPRRPRTGIDDWDPEGPEPARSVFWVDLPIDKDVSVEKVVSVSREIEATARIIPRDYAKHYFDRVRCDVVVAQLPMKSKGKRKNVAGQKVEKPVLRVQVFSRHDPLQIVESALPEDARPSQILGTITGVCDFNHTLAELAHEAAKYHDLAPRLWGPQEVELGDESPTSFRERIRLLRKQLHDDADAVDGMDQDELRDRLEREGHASTGAFARGRDKDGKEKQPGKVARERLRAVLYRKAARLGYGELSDFGAKVASSIFRRFDPDKSGGMDFDEFAAMSRELGELAPLDSAEYKKSLSASDVHLKTEEHVDPNTHMKRVKVMGVSVQGFVARYARKGSLGTDAALLGCGSLDDQIQLISSMQLELDADAAGRVEAALVAHARTMSTERVRSWWPLRTFFPQPRQQRRAALLEWLAFFLKFSKGCFVERTASRLSDVLGKDTAPDWLTSPGYLFYAIHQLRETLARGNEGVIPLFRNALQEQFGSRWTSLHEDLGSLHEQVPVREMVTDPLGVQKQLAEDDQVFNAMAGVAGVGRFDSRREKVQDLTGFSHVNVMRVAAKASSIQLRGIPEPTEEEAERAKEQAEIRAAQAAISPAKSTTSQASDLGEEHDVSLYDEAFERLLLGEEKFPPKPDEDDVVVVGGLSANDPTAEEAEADEKEEQLRAHGSNPFCDEGALQHCAHLQTEVDDCESALQRENIPPYARESLERRRDARVRELACYSEAFERREVLALARALRFYDGLRDIAAGPCSFGFGTHTRTVRGELDGFLDTVRLGRLLPAGMGEAAALELHEAQEKRRATDRLLEAQRRILHEKELMRKAAEVAAQRAITAEKRRVRRRFVEEVRLYGRGEKYMREALFYATKYGPTDSVADRKRLEAEELWQKLIKVRKERRGDVSVAHAVCVSNLAVLVAIRGRANKSMLQLQEAVEQAQAAIGLAERALEDRIRAEAASTKCLFEIYHQALLDWDKAFAILAANEAKQDHKRQAKISLLEREQASLQKEETEDEDRVAIIEDRLKSLAKSLESMTQQRWNSKFEIDSFIKTKPERPLIEVERHEDAMLVLAVCIANELLIIEDIGPPPDSQEDLRRNVLWRQCVAIYACASERGRSQLDNLNRRFARLRDENYMPDAMPSSSDDDDSDDESDESVAPEPGDTFVDETPLSEMWYERHAEDDPVPPLNIQGCGVEIGGFFPPPSPSAIRQEMEAKIIAKEQEKETKKQEVLQEKERNRKTEAKMRRMRRQMSMITDFDEETLRKLERVDPARARRIRANIERERTLEIKRLRNLEKEERRRLRKEREMMAPTASIDPCSPVQSKEAADCQRQIEFIRELKEQKASKKEIKKATEHLKELQEVHKEVHGKIYDEWVRFKGSYWENVPGRSNTPTLDRAIERVLGRRRSRGSLGERPEALQKAQDRGSDMRRSSFEDNRDKIYGRPTRLVRPEPSFQRKQSARKDLINYEKPSLTKPSTLLPSLSRADKYAIGLHTGHDRPQKRIPPSLFSRVVKKLPSLLPRAPCAKIDHIEDEASVDWIGEALRPPDAPVDGVVDGVVVGEDEALSPTPSTPEEYLPLSDAAVWKFQAPAPAPAPAASAPRHTPGVTWGSDVFRGAETPETPKRHIFFEPRSPTDTDGGAFSPTPSMADRPGTGARPWTGAGTPTPSMSFSPSGDMYAAPAPAYTPGRTPGTPGVRWSDDLPGASFGASDRGVATPTPSMAYSRAATPGTPTPSMADRPLTGDIYAAPAPAYTPGRTPGTPGVRWSDDVPGASFGASDFKRAATPGTPTPSMACSPDEMQDDDDSMATAAQEAQDDSPPWRTLDDEGAFSPTPSMTDRPLTGGGPSDVNHNC</sequence>
<feature type="coiled-coil region" evidence="2">
    <location>
        <begin position="1637"/>
        <end position="1664"/>
    </location>
</feature>
<accession>A0A8J2X0G2</accession>
<evidence type="ECO:0000256" key="1">
    <source>
        <dbReference type="ARBA" id="ARBA00022837"/>
    </source>
</evidence>
<name>A0A8J2X0G2_9STRA</name>
<feature type="compositionally biased region" description="Low complexity" evidence="3">
    <location>
        <begin position="563"/>
        <end position="572"/>
    </location>
</feature>
<dbReference type="PROSITE" id="PS50222">
    <property type="entry name" value="EF_HAND_2"/>
    <property type="match status" value="1"/>
</dbReference>
<comment type="caution">
    <text evidence="5">The sequence shown here is derived from an EMBL/GenBank/DDBJ whole genome shotgun (WGS) entry which is preliminary data.</text>
</comment>
<keyword evidence="1" id="KW-0106">Calcium</keyword>
<keyword evidence="2" id="KW-0175">Coiled coil</keyword>
<dbReference type="GO" id="GO:0005509">
    <property type="term" value="F:calcium ion binding"/>
    <property type="evidence" value="ECO:0007669"/>
    <property type="project" value="InterPro"/>
</dbReference>
<feature type="compositionally biased region" description="Basic and acidic residues" evidence="3">
    <location>
        <begin position="2335"/>
        <end position="2349"/>
    </location>
</feature>
<feature type="region of interest" description="Disordered" evidence="3">
    <location>
        <begin position="921"/>
        <end position="949"/>
    </location>
</feature>
<dbReference type="InterPro" id="IPR002048">
    <property type="entry name" value="EF_hand_dom"/>
</dbReference>
<feature type="region of interest" description="Disordered" evidence="3">
    <location>
        <begin position="1846"/>
        <end position="1882"/>
    </location>
</feature>